<accession>A0A453KVZ8</accession>
<sequence length="136" mass="15082">MELQNVIMLLLLTINLAVAQNTSREEAQELHVGVILDLGSIVGKMARTSVSLAMEDFYAVHRNYSTKLVLHIRDSMSDDVQAASQGTCSQLLGHCISSFCYAAEKQNIKKKGQQNHGNQETINIHISLLVERSKQT</sequence>
<protein>
    <recommendedName>
        <fullName evidence="4">Receptor ligand binding region domain-containing protein</fullName>
    </recommendedName>
</protein>
<dbReference type="EnsemblPlants" id="AET5Gv20531500.1">
    <property type="protein sequence ID" value="AET5Gv20531500.1"/>
    <property type="gene ID" value="AET5Gv20531500"/>
</dbReference>
<dbReference type="Gramene" id="AET5Gv20531500.1">
    <property type="protein sequence ID" value="AET5Gv20531500.1"/>
    <property type="gene ID" value="AET5Gv20531500"/>
</dbReference>
<feature type="chain" id="PRO_5042372589" description="Receptor ligand binding region domain-containing protein" evidence="1">
    <location>
        <begin position="20"/>
        <end position="136"/>
    </location>
</feature>
<dbReference type="PANTHER" id="PTHR34836:SF1">
    <property type="entry name" value="OS09G0428600 PROTEIN"/>
    <property type="match status" value="1"/>
</dbReference>
<organism evidence="2 3">
    <name type="scientific">Aegilops tauschii subsp. strangulata</name>
    <name type="common">Goatgrass</name>
    <dbReference type="NCBI Taxonomy" id="200361"/>
    <lineage>
        <taxon>Eukaryota</taxon>
        <taxon>Viridiplantae</taxon>
        <taxon>Streptophyta</taxon>
        <taxon>Embryophyta</taxon>
        <taxon>Tracheophyta</taxon>
        <taxon>Spermatophyta</taxon>
        <taxon>Magnoliopsida</taxon>
        <taxon>Liliopsida</taxon>
        <taxon>Poales</taxon>
        <taxon>Poaceae</taxon>
        <taxon>BOP clade</taxon>
        <taxon>Pooideae</taxon>
        <taxon>Triticodae</taxon>
        <taxon>Triticeae</taxon>
        <taxon>Triticinae</taxon>
        <taxon>Aegilops</taxon>
    </lineage>
</organism>
<dbReference type="Gramene" id="AET5Gv20531500.2">
    <property type="protein sequence ID" value="AET5Gv20531500.2"/>
    <property type="gene ID" value="AET5Gv20531500"/>
</dbReference>
<keyword evidence="1" id="KW-0732">Signal</keyword>
<reference evidence="2" key="3">
    <citation type="journal article" date="2017" name="Nature">
        <title>Genome sequence of the progenitor of the wheat D genome Aegilops tauschii.</title>
        <authorList>
            <person name="Luo M.C."/>
            <person name="Gu Y.Q."/>
            <person name="Puiu D."/>
            <person name="Wang H."/>
            <person name="Twardziok S.O."/>
            <person name="Deal K.R."/>
            <person name="Huo N."/>
            <person name="Zhu T."/>
            <person name="Wang L."/>
            <person name="Wang Y."/>
            <person name="McGuire P.E."/>
            <person name="Liu S."/>
            <person name="Long H."/>
            <person name="Ramasamy R.K."/>
            <person name="Rodriguez J.C."/>
            <person name="Van S.L."/>
            <person name="Yuan L."/>
            <person name="Wang Z."/>
            <person name="Xia Z."/>
            <person name="Xiao L."/>
            <person name="Anderson O.D."/>
            <person name="Ouyang S."/>
            <person name="Liang Y."/>
            <person name="Zimin A.V."/>
            <person name="Pertea G."/>
            <person name="Qi P."/>
            <person name="Bennetzen J.L."/>
            <person name="Dai X."/>
            <person name="Dawson M.W."/>
            <person name="Muller H.G."/>
            <person name="Kugler K."/>
            <person name="Rivarola-Duarte L."/>
            <person name="Spannagl M."/>
            <person name="Mayer K.F.X."/>
            <person name="Lu F.H."/>
            <person name="Bevan M.W."/>
            <person name="Leroy P."/>
            <person name="Li P."/>
            <person name="You F.M."/>
            <person name="Sun Q."/>
            <person name="Liu Z."/>
            <person name="Lyons E."/>
            <person name="Wicker T."/>
            <person name="Salzberg S.L."/>
            <person name="Devos K.M."/>
            <person name="Dvorak J."/>
        </authorList>
    </citation>
    <scope>NUCLEOTIDE SEQUENCE [LARGE SCALE GENOMIC DNA]</scope>
    <source>
        <strain evidence="2">cv. AL8/78</strain>
    </source>
</reference>
<dbReference type="EnsemblPlants" id="AET5Gv20531500.2">
    <property type="protein sequence ID" value="AET5Gv20531500.2"/>
    <property type="gene ID" value="AET5Gv20531500"/>
</dbReference>
<name>A0A453KVZ8_AEGTS</name>
<evidence type="ECO:0008006" key="4">
    <source>
        <dbReference type="Google" id="ProtNLM"/>
    </source>
</evidence>
<dbReference type="PANTHER" id="PTHR34836">
    <property type="entry name" value="OS06G0188250 PROTEIN"/>
    <property type="match status" value="1"/>
</dbReference>
<proteinExistence type="predicted"/>
<dbReference type="EnsemblPlants" id="AET5Gv20531500.4">
    <property type="protein sequence ID" value="AET5Gv20531500.4"/>
    <property type="gene ID" value="AET5Gv20531500"/>
</dbReference>
<dbReference type="InterPro" id="IPR015683">
    <property type="entry name" value="Ionotropic_Glu_rcpt"/>
</dbReference>
<reference evidence="2" key="4">
    <citation type="submission" date="2019-03" db="UniProtKB">
        <authorList>
            <consortium name="EnsemblPlants"/>
        </authorList>
    </citation>
    <scope>IDENTIFICATION</scope>
</reference>
<reference evidence="2" key="5">
    <citation type="journal article" date="2021" name="G3 (Bethesda)">
        <title>Aegilops tauschii genome assembly Aet v5.0 features greater sequence contiguity and improved annotation.</title>
        <authorList>
            <person name="Wang L."/>
            <person name="Zhu T."/>
            <person name="Rodriguez J.C."/>
            <person name="Deal K.R."/>
            <person name="Dubcovsky J."/>
            <person name="McGuire P.E."/>
            <person name="Lux T."/>
            <person name="Spannagl M."/>
            <person name="Mayer K.F.X."/>
            <person name="Baldrich P."/>
            <person name="Meyers B.C."/>
            <person name="Huo N."/>
            <person name="Gu Y.Q."/>
            <person name="Zhou H."/>
            <person name="Devos K.M."/>
            <person name="Bennetzen J.L."/>
            <person name="Unver T."/>
            <person name="Budak H."/>
            <person name="Gulick P.J."/>
            <person name="Galiba G."/>
            <person name="Kalapos B."/>
            <person name="Nelson D.R."/>
            <person name="Li P."/>
            <person name="You F.M."/>
            <person name="Luo M.C."/>
            <person name="Dvorak J."/>
        </authorList>
    </citation>
    <scope>NUCLEOTIDE SEQUENCE [LARGE SCALE GENOMIC DNA]</scope>
    <source>
        <strain evidence="2">cv. AL8/78</strain>
    </source>
</reference>
<evidence type="ECO:0000313" key="3">
    <source>
        <dbReference type="Proteomes" id="UP000015105"/>
    </source>
</evidence>
<reference evidence="3" key="1">
    <citation type="journal article" date="2014" name="Science">
        <title>Ancient hybridizations among the ancestral genomes of bread wheat.</title>
        <authorList>
            <consortium name="International Wheat Genome Sequencing Consortium,"/>
            <person name="Marcussen T."/>
            <person name="Sandve S.R."/>
            <person name="Heier L."/>
            <person name="Spannagl M."/>
            <person name="Pfeifer M."/>
            <person name="Jakobsen K.S."/>
            <person name="Wulff B.B."/>
            <person name="Steuernagel B."/>
            <person name="Mayer K.F."/>
            <person name="Olsen O.A."/>
        </authorList>
    </citation>
    <scope>NUCLEOTIDE SEQUENCE [LARGE SCALE GENOMIC DNA]</scope>
    <source>
        <strain evidence="3">cv. AL8/78</strain>
    </source>
</reference>
<evidence type="ECO:0000313" key="2">
    <source>
        <dbReference type="EnsemblPlants" id="AET5Gv20531500.4"/>
    </source>
</evidence>
<dbReference type="Proteomes" id="UP000015105">
    <property type="component" value="Chromosome 5D"/>
</dbReference>
<keyword evidence="3" id="KW-1185">Reference proteome</keyword>
<dbReference type="AlphaFoldDB" id="A0A453KVZ8"/>
<reference evidence="3" key="2">
    <citation type="journal article" date="2017" name="Nat. Plants">
        <title>The Aegilops tauschii genome reveals multiple impacts of transposons.</title>
        <authorList>
            <person name="Zhao G."/>
            <person name="Zou C."/>
            <person name="Li K."/>
            <person name="Wang K."/>
            <person name="Li T."/>
            <person name="Gao L."/>
            <person name="Zhang X."/>
            <person name="Wang H."/>
            <person name="Yang Z."/>
            <person name="Liu X."/>
            <person name="Jiang W."/>
            <person name="Mao L."/>
            <person name="Kong X."/>
            <person name="Jiao Y."/>
            <person name="Jia J."/>
        </authorList>
    </citation>
    <scope>NUCLEOTIDE SEQUENCE [LARGE SCALE GENOMIC DNA]</scope>
    <source>
        <strain evidence="3">cv. AL8/78</strain>
    </source>
</reference>
<feature type="signal peptide" evidence="1">
    <location>
        <begin position="1"/>
        <end position="19"/>
    </location>
</feature>
<dbReference type="Gramene" id="AET5Gv20531500.4">
    <property type="protein sequence ID" value="AET5Gv20531500.4"/>
    <property type="gene ID" value="AET5Gv20531500"/>
</dbReference>
<evidence type="ECO:0000256" key="1">
    <source>
        <dbReference type="SAM" id="SignalP"/>
    </source>
</evidence>